<evidence type="ECO:0000313" key="8">
    <source>
        <dbReference type="Proteomes" id="UP000233837"/>
    </source>
</evidence>
<dbReference type="Pfam" id="PF01276">
    <property type="entry name" value="OKR_DC_1"/>
    <property type="match status" value="1"/>
</dbReference>
<keyword evidence="8" id="KW-1185">Reference proteome</keyword>
<sequence>MISLPLESHCGISRLKSFSVSAIEDGNFRGQRRLKTVVSTANIATSRKQDSTAPSSERIEDAATYLTYPPKVSHSTTAPLVDALRTCAKEDVACFHFPGHNRGKAAPPSLESITGISTFLHDLPELPKLDDLFSPKGVILDAQKKAADLFGALETWFLVGGTTCGIQASIMATCAPGETLILPRNSHISATTGLVLSGASPKYIMPEYSSDWDIPGGITPSQVKQAIEDLAAESKTAAAVLLTSPTYHGICSNISEIKSLCHSYGIPVIVDEAHGAHFRFHCDFPSTALQQGADLAVQSTHKVLTSLTQSSMLHLSGNLIDRDSVSRCLQMLQSSSPNYLLLASLDAARAQLSENPNTIFNSSLNLAIKAKKELGKISGISVLDLSCFSSPFPAIDSLRITVGVSKLGISGYRADDILCDELKIISELVGCKSVTFAVNLGTTKEQIQILLSGLRHLSSVFYGAKGLEYSKRTRISAPFTDIIIGLSPRDAFFSKKRKVVMEESIGKICGELISPYPPGIPVLVPGEVVTKEAIFYILEMKKMGAAISGAADHELSLLTICDL</sequence>
<gene>
    <name evidence="7" type="ORF">MA16_Dca026152</name>
</gene>
<dbReference type="Pfam" id="PF03711">
    <property type="entry name" value="OKR_DC_1_C"/>
    <property type="match status" value="1"/>
</dbReference>
<keyword evidence="5" id="KW-0456">Lyase</keyword>
<comment type="similarity">
    <text evidence="2">Belongs to the Orn/Lys/Arg decarboxylase class-I family.</text>
</comment>
<evidence type="ECO:0000256" key="3">
    <source>
        <dbReference type="ARBA" id="ARBA00022793"/>
    </source>
</evidence>
<reference evidence="7 8" key="2">
    <citation type="journal article" date="2017" name="Nature">
        <title>The Apostasia genome and the evolution of orchids.</title>
        <authorList>
            <person name="Zhang G.Q."/>
            <person name="Liu K.W."/>
            <person name="Li Z."/>
            <person name="Lohaus R."/>
            <person name="Hsiao Y.Y."/>
            <person name="Niu S.C."/>
            <person name="Wang J.Y."/>
            <person name="Lin Y.C."/>
            <person name="Xu Q."/>
            <person name="Chen L.J."/>
            <person name="Yoshida K."/>
            <person name="Fujiwara S."/>
            <person name="Wang Z.W."/>
            <person name="Zhang Y.Q."/>
            <person name="Mitsuda N."/>
            <person name="Wang M."/>
            <person name="Liu G.H."/>
            <person name="Pecoraro L."/>
            <person name="Huang H.X."/>
            <person name="Xiao X.J."/>
            <person name="Lin M."/>
            <person name="Wu X.Y."/>
            <person name="Wu W.L."/>
            <person name="Chen Y.Y."/>
            <person name="Chang S.B."/>
            <person name="Sakamoto S."/>
            <person name="Ohme-Takagi M."/>
            <person name="Yagi M."/>
            <person name="Zeng S.J."/>
            <person name="Shen C.Y."/>
            <person name="Yeh C.M."/>
            <person name="Luo Y.B."/>
            <person name="Tsai W.C."/>
            <person name="Van de Peer Y."/>
            <person name="Liu Z.J."/>
        </authorList>
    </citation>
    <scope>NUCLEOTIDE SEQUENCE [LARGE SCALE GENOMIC DNA]</scope>
    <source>
        <tissue evidence="7">The whole plant</tissue>
    </source>
</reference>
<dbReference type="Gene3D" id="3.40.640.10">
    <property type="entry name" value="Type I PLP-dependent aspartate aminotransferase-like (Major domain)"/>
    <property type="match status" value="1"/>
</dbReference>
<feature type="domain" description="Orn/Lys/Arg decarboxylases family 1 pyridoxal-P attachment site" evidence="6">
    <location>
        <begin position="297"/>
        <end position="311"/>
    </location>
</feature>
<protein>
    <recommendedName>
        <fullName evidence="6">Orn/Lys/Arg decarboxylases family 1 pyridoxal-P attachment site domain-containing protein</fullName>
    </recommendedName>
</protein>
<evidence type="ECO:0000256" key="4">
    <source>
        <dbReference type="ARBA" id="ARBA00022898"/>
    </source>
</evidence>
<dbReference type="InterPro" id="IPR036633">
    <property type="entry name" value="Prn/Lys/Arg_de-COase_C_sf"/>
</dbReference>
<dbReference type="Proteomes" id="UP000233837">
    <property type="component" value="Unassembled WGS sequence"/>
</dbReference>
<evidence type="ECO:0000256" key="5">
    <source>
        <dbReference type="ARBA" id="ARBA00023239"/>
    </source>
</evidence>
<dbReference type="Gene3D" id="3.90.100.10">
    <property type="entry name" value="Orn/Lys/Arg decarboxylase, C-terminal domain"/>
    <property type="match status" value="1"/>
</dbReference>
<evidence type="ECO:0000259" key="6">
    <source>
        <dbReference type="PROSITE" id="PS00703"/>
    </source>
</evidence>
<dbReference type="InterPro" id="IPR052357">
    <property type="entry name" value="Orn_Lys_Arg_decarboxylase-I"/>
</dbReference>
<evidence type="ECO:0000256" key="1">
    <source>
        <dbReference type="ARBA" id="ARBA00001933"/>
    </source>
</evidence>
<dbReference type="SUPFAM" id="SSF53383">
    <property type="entry name" value="PLP-dependent transferases"/>
    <property type="match status" value="1"/>
</dbReference>
<dbReference type="AlphaFoldDB" id="A0A2I0WIC4"/>
<reference evidence="7 8" key="1">
    <citation type="journal article" date="2016" name="Sci. Rep.">
        <title>The Dendrobium catenatum Lindl. genome sequence provides insights into polysaccharide synthase, floral development and adaptive evolution.</title>
        <authorList>
            <person name="Zhang G.Q."/>
            <person name="Xu Q."/>
            <person name="Bian C."/>
            <person name="Tsai W.C."/>
            <person name="Yeh C.M."/>
            <person name="Liu K.W."/>
            <person name="Yoshida K."/>
            <person name="Zhang L.S."/>
            <person name="Chang S.B."/>
            <person name="Chen F."/>
            <person name="Shi Y."/>
            <person name="Su Y.Y."/>
            <person name="Zhang Y.Q."/>
            <person name="Chen L.J."/>
            <person name="Yin Y."/>
            <person name="Lin M."/>
            <person name="Huang H."/>
            <person name="Deng H."/>
            <person name="Wang Z.W."/>
            <person name="Zhu S.L."/>
            <person name="Zhao X."/>
            <person name="Deng C."/>
            <person name="Niu S.C."/>
            <person name="Huang J."/>
            <person name="Wang M."/>
            <person name="Liu G.H."/>
            <person name="Yang H.J."/>
            <person name="Xiao X.J."/>
            <person name="Hsiao Y.Y."/>
            <person name="Wu W.L."/>
            <person name="Chen Y.Y."/>
            <person name="Mitsuda N."/>
            <person name="Ohme-Takagi M."/>
            <person name="Luo Y.B."/>
            <person name="Van de Peer Y."/>
            <person name="Liu Z.J."/>
        </authorList>
    </citation>
    <scope>NUCLEOTIDE SEQUENCE [LARGE SCALE GENOMIC DNA]</scope>
    <source>
        <tissue evidence="7">The whole plant</tissue>
    </source>
</reference>
<evidence type="ECO:0000256" key="2">
    <source>
        <dbReference type="ARBA" id="ARBA00010671"/>
    </source>
</evidence>
<keyword evidence="3" id="KW-0210">Decarboxylase</keyword>
<dbReference type="InterPro" id="IPR015424">
    <property type="entry name" value="PyrdxlP-dep_Trfase"/>
</dbReference>
<dbReference type="GO" id="GO:0016831">
    <property type="term" value="F:carboxy-lyase activity"/>
    <property type="evidence" value="ECO:0007669"/>
    <property type="project" value="UniProtKB-KW"/>
</dbReference>
<dbReference type="InterPro" id="IPR015421">
    <property type="entry name" value="PyrdxlP-dep_Trfase_major"/>
</dbReference>
<comment type="cofactor">
    <cofactor evidence="1">
        <name>pyridoxal 5'-phosphate</name>
        <dbReference type="ChEBI" id="CHEBI:597326"/>
    </cofactor>
</comment>
<dbReference type="PANTHER" id="PTHR43277:SF4">
    <property type="entry name" value="ARGININE DECARBOXYLASE"/>
    <property type="match status" value="1"/>
</dbReference>
<organism evidence="7 8">
    <name type="scientific">Dendrobium catenatum</name>
    <dbReference type="NCBI Taxonomy" id="906689"/>
    <lineage>
        <taxon>Eukaryota</taxon>
        <taxon>Viridiplantae</taxon>
        <taxon>Streptophyta</taxon>
        <taxon>Embryophyta</taxon>
        <taxon>Tracheophyta</taxon>
        <taxon>Spermatophyta</taxon>
        <taxon>Magnoliopsida</taxon>
        <taxon>Liliopsida</taxon>
        <taxon>Asparagales</taxon>
        <taxon>Orchidaceae</taxon>
        <taxon>Epidendroideae</taxon>
        <taxon>Malaxideae</taxon>
        <taxon>Dendrobiinae</taxon>
        <taxon>Dendrobium</taxon>
    </lineage>
</organism>
<dbReference type="EMBL" id="KZ502602">
    <property type="protein sequence ID" value="PKU75423.1"/>
    <property type="molecule type" value="Genomic_DNA"/>
</dbReference>
<dbReference type="SMR" id="A0A2I0WIC4"/>
<dbReference type="CDD" id="cd00615">
    <property type="entry name" value="Orn_deC_like"/>
    <property type="match status" value="1"/>
</dbReference>
<keyword evidence="4" id="KW-0663">Pyridoxal phosphate</keyword>
<evidence type="ECO:0000313" key="7">
    <source>
        <dbReference type="EMBL" id="PKU75423.1"/>
    </source>
</evidence>
<dbReference type="InterPro" id="IPR000310">
    <property type="entry name" value="Orn/Lys/Arg_deCO2ase_major_dom"/>
</dbReference>
<dbReference type="InterPro" id="IPR008286">
    <property type="entry name" value="Prn/Lys/Arg_de-COase_C"/>
</dbReference>
<dbReference type="PANTHER" id="PTHR43277">
    <property type="entry name" value="ARGININE DECARBOXYLASE"/>
    <property type="match status" value="1"/>
</dbReference>
<dbReference type="OrthoDB" id="5978656at2759"/>
<accession>A0A2I0WIC4</accession>
<proteinExistence type="inferred from homology"/>
<dbReference type="PROSITE" id="PS00703">
    <property type="entry name" value="OKR_DC_1"/>
    <property type="match status" value="1"/>
</dbReference>
<name>A0A2I0WIC4_9ASPA</name>
<dbReference type="SUPFAM" id="SSF55904">
    <property type="entry name" value="Ornithine decarboxylase C-terminal domain"/>
    <property type="match status" value="1"/>
</dbReference>